<organism evidence="6 7">
    <name type="scientific">Adineta ricciae</name>
    <name type="common">Rotifer</name>
    <dbReference type="NCBI Taxonomy" id="249248"/>
    <lineage>
        <taxon>Eukaryota</taxon>
        <taxon>Metazoa</taxon>
        <taxon>Spiralia</taxon>
        <taxon>Gnathifera</taxon>
        <taxon>Rotifera</taxon>
        <taxon>Eurotatoria</taxon>
        <taxon>Bdelloidea</taxon>
        <taxon>Adinetida</taxon>
        <taxon>Adinetidae</taxon>
        <taxon>Adineta</taxon>
    </lineage>
</organism>
<dbReference type="InterPro" id="IPR051983">
    <property type="entry name" value="WSB_SOCS-box_domain"/>
</dbReference>
<name>A0A813QUX9_ADIRI</name>
<dbReference type="PANTHER" id="PTHR15622:SF2">
    <property type="entry name" value="U4_U6 SMALL NUCLEAR RIBONUCLEOPROTEIN PRP4"/>
    <property type="match status" value="1"/>
</dbReference>
<feature type="repeat" description="WD" evidence="4">
    <location>
        <begin position="168"/>
        <end position="201"/>
    </location>
</feature>
<dbReference type="PROSITE" id="PS50082">
    <property type="entry name" value="WD_REPEATS_2"/>
    <property type="match status" value="2"/>
</dbReference>
<dbReference type="Proteomes" id="UP000663828">
    <property type="component" value="Unassembled WGS sequence"/>
</dbReference>
<dbReference type="SUPFAM" id="SSF50978">
    <property type="entry name" value="WD40 repeat-like"/>
    <property type="match status" value="1"/>
</dbReference>
<dbReference type="InterPro" id="IPR001496">
    <property type="entry name" value="SOCS_box"/>
</dbReference>
<evidence type="ECO:0000256" key="1">
    <source>
        <dbReference type="ARBA" id="ARBA00022574"/>
    </source>
</evidence>
<dbReference type="PROSITE" id="PS50294">
    <property type="entry name" value="WD_REPEATS_REGION"/>
    <property type="match status" value="2"/>
</dbReference>
<keyword evidence="3" id="KW-0833">Ubl conjugation pathway</keyword>
<evidence type="ECO:0000256" key="4">
    <source>
        <dbReference type="PROSITE-ProRule" id="PRU00221"/>
    </source>
</evidence>
<evidence type="ECO:0000256" key="3">
    <source>
        <dbReference type="ARBA" id="ARBA00022786"/>
    </source>
</evidence>
<keyword evidence="7" id="KW-1185">Reference proteome</keyword>
<dbReference type="PROSITE" id="PS00678">
    <property type="entry name" value="WD_REPEATS_1"/>
    <property type="match status" value="1"/>
</dbReference>
<evidence type="ECO:0000313" key="7">
    <source>
        <dbReference type="Proteomes" id="UP000663828"/>
    </source>
</evidence>
<dbReference type="Gene3D" id="2.130.10.10">
    <property type="entry name" value="YVTN repeat-like/Quinoprotein amine dehydrogenase"/>
    <property type="match status" value="2"/>
</dbReference>
<dbReference type="SMART" id="SM00969">
    <property type="entry name" value="SOCS_box"/>
    <property type="match status" value="1"/>
</dbReference>
<dbReference type="SMART" id="SM00320">
    <property type="entry name" value="WD40"/>
    <property type="match status" value="6"/>
</dbReference>
<sequence length="436" mass="49249">MFNQIIDQPELLPTNQLLQKHLNSSVYLTNNVWKVAFSPCSKYLAIPKQDIYGENCVLVVKCSNWNAKDIHTADLSVCQRFTCTSGIWSLAFGQRKTEESHSHQSTLLDPNNLLLPKTRRELLNRRRSSLSVVNRRHDFTKDLFLAAGLADGKINIWNIDTGELTLILKDHQSTVCGLDFTSCTMQLATCSHDTTIKLWDLLDDGNMYKTLNEWTHVINAVKWSPDETLLCAVGPYELVILYDTVTWEELHKFEGHLHSVVDCAFSSDSALLATASYDTQVILWSTITGEILKTFAHKIPMPLKIYAGGDNGAFVRSVVITKYNHNIITACDDNKIRWFSLALNDKSRMIYERTETNVLCVAMTVDGHTMAVSNRNGEVHLLSTLSTAGTCHPPPLKYFCRLLINTSLGTKRKEAFSLSLSQHLIKYLAYQDIKTK</sequence>
<feature type="domain" description="SOCS box" evidence="5">
    <location>
        <begin position="393"/>
        <end position="434"/>
    </location>
</feature>
<dbReference type="PROSITE" id="PS50225">
    <property type="entry name" value="SOCS"/>
    <property type="match status" value="1"/>
</dbReference>
<feature type="repeat" description="WD" evidence="4">
    <location>
        <begin position="253"/>
        <end position="294"/>
    </location>
</feature>
<evidence type="ECO:0000313" key="6">
    <source>
        <dbReference type="EMBL" id="CAF0771516.1"/>
    </source>
</evidence>
<keyword evidence="1 4" id="KW-0853">WD repeat</keyword>
<dbReference type="InterPro" id="IPR019775">
    <property type="entry name" value="WD40_repeat_CS"/>
</dbReference>
<dbReference type="InterPro" id="IPR020472">
    <property type="entry name" value="WD40_PAC1"/>
</dbReference>
<proteinExistence type="predicted"/>
<dbReference type="PANTHER" id="PTHR15622">
    <property type="entry name" value="WD40 REPEAT PROTEIN"/>
    <property type="match status" value="1"/>
</dbReference>
<comment type="caution">
    <text evidence="6">The sequence shown here is derived from an EMBL/GenBank/DDBJ whole genome shotgun (WGS) entry which is preliminary data.</text>
</comment>
<dbReference type="InterPro" id="IPR001680">
    <property type="entry name" value="WD40_rpt"/>
</dbReference>
<gene>
    <name evidence="6" type="ORF">XAT740_LOCUS1475</name>
</gene>
<dbReference type="AlphaFoldDB" id="A0A813QUX9"/>
<dbReference type="InterPro" id="IPR015943">
    <property type="entry name" value="WD40/YVTN_repeat-like_dom_sf"/>
</dbReference>
<dbReference type="InterPro" id="IPR036322">
    <property type="entry name" value="WD40_repeat_dom_sf"/>
</dbReference>
<dbReference type="PRINTS" id="PR00320">
    <property type="entry name" value="GPROTEINBRPT"/>
</dbReference>
<dbReference type="EMBL" id="CAJNOR010000046">
    <property type="protein sequence ID" value="CAF0771516.1"/>
    <property type="molecule type" value="Genomic_DNA"/>
</dbReference>
<dbReference type="GO" id="GO:0000209">
    <property type="term" value="P:protein polyubiquitination"/>
    <property type="evidence" value="ECO:0007669"/>
    <property type="project" value="TreeGrafter"/>
</dbReference>
<reference evidence="6" key="1">
    <citation type="submission" date="2021-02" db="EMBL/GenBank/DDBJ databases">
        <authorList>
            <person name="Nowell W R."/>
        </authorList>
    </citation>
    <scope>NUCLEOTIDE SEQUENCE</scope>
</reference>
<keyword evidence="2" id="KW-0677">Repeat</keyword>
<evidence type="ECO:0000259" key="5">
    <source>
        <dbReference type="PROSITE" id="PS50225"/>
    </source>
</evidence>
<dbReference type="Pfam" id="PF00400">
    <property type="entry name" value="WD40"/>
    <property type="match status" value="2"/>
</dbReference>
<evidence type="ECO:0000256" key="2">
    <source>
        <dbReference type="ARBA" id="ARBA00022737"/>
    </source>
</evidence>
<protein>
    <recommendedName>
        <fullName evidence="5">SOCS box domain-containing protein</fullName>
    </recommendedName>
</protein>
<accession>A0A813QUX9</accession>